<accession>A0A6B3QPL0</accession>
<evidence type="ECO:0000313" key="13">
    <source>
        <dbReference type="EMBL" id="NEV89902.1"/>
    </source>
</evidence>
<dbReference type="InterPro" id="IPR017932">
    <property type="entry name" value="GATase_2_dom"/>
</dbReference>
<dbReference type="Proteomes" id="UP001610810">
    <property type="component" value="Unassembled WGS sequence"/>
</dbReference>
<dbReference type="PANTHER" id="PTHR43284">
    <property type="entry name" value="ASPARAGINE SYNTHETASE (GLUTAMINE-HYDROLYZING)"/>
    <property type="match status" value="1"/>
</dbReference>
<dbReference type="GO" id="GO:0006529">
    <property type="term" value="P:asparagine biosynthetic process"/>
    <property type="evidence" value="ECO:0007669"/>
    <property type="project" value="UniProtKB-KW"/>
</dbReference>
<dbReference type="Gene3D" id="3.40.50.620">
    <property type="entry name" value="HUPs"/>
    <property type="match status" value="1"/>
</dbReference>
<comment type="caution">
    <text evidence="13">The sequence shown here is derived from an EMBL/GenBank/DDBJ whole genome shotgun (WGS) entry which is preliminary data.</text>
</comment>
<evidence type="ECO:0000313" key="14">
    <source>
        <dbReference type="Proteomes" id="UP001610810"/>
    </source>
</evidence>
<evidence type="ECO:0000256" key="3">
    <source>
        <dbReference type="ARBA" id="ARBA00012737"/>
    </source>
</evidence>
<dbReference type="Pfam" id="PF00733">
    <property type="entry name" value="Asn_synthase"/>
    <property type="match status" value="1"/>
</dbReference>
<evidence type="ECO:0000256" key="7">
    <source>
        <dbReference type="ARBA" id="ARBA00022962"/>
    </source>
</evidence>
<dbReference type="PROSITE" id="PS51278">
    <property type="entry name" value="GATASE_TYPE_2"/>
    <property type="match status" value="1"/>
</dbReference>
<comment type="similarity">
    <text evidence="2">Belongs to the asparagine synthetase family.</text>
</comment>
<dbReference type="AlphaFoldDB" id="A0A6B3QPL0"/>
<name>A0A6B3QPL0_STRTE</name>
<dbReference type="GO" id="GO:0005524">
    <property type="term" value="F:ATP binding"/>
    <property type="evidence" value="ECO:0007669"/>
    <property type="project" value="UniProtKB-KW"/>
</dbReference>
<organism evidence="13">
    <name type="scientific">Streptomyces tendae</name>
    <dbReference type="NCBI Taxonomy" id="1932"/>
    <lineage>
        <taxon>Bacteria</taxon>
        <taxon>Bacillati</taxon>
        <taxon>Actinomycetota</taxon>
        <taxon>Actinomycetes</taxon>
        <taxon>Kitasatosporales</taxon>
        <taxon>Streptomycetaceae</taxon>
        <taxon>Streptomyces</taxon>
    </lineage>
</organism>
<evidence type="ECO:0000256" key="5">
    <source>
        <dbReference type="ARBA" id="ARBA00022840"/>
    </source>
</evidence>
<evidence type="ECO:0000256" key="6">
    <source>
        <dbReference type="ARBA" id="ARBA00022888"/>
    </source>
</evidence>
<proteinExistence type="inferred from homology"/>
<feature type="binding site" evidence="9">
    <location>
        <position position="284"/>
    </location>
    <ligand>
        <name>ATP</name>
        <dbReference type="ChEBI" id="CHEBI:30616"/>
    </ligand>
</feature>
<evidence type="ECO:0000256" key="2">
    <source>
        <dbReference type="ARBA" id="ARBA00005752"/>
    </source>
</evidence>
<comment type="pathway">
    <text evidence="1">Amino-acid biosynthesis; L-asparagine biosynthesis; L-asparagine from L-aspartate (L-Gln route): step 1/1.</text>
</comment>
<feature type="binding site" evidence="9">
    <location>
        <position position="97"/>
    </location>
    <ligand>
        <name>L-glutamine</name>
        <dbReference type="ChEBI" id="CHEBI:58359"/>
    </ligand>
</feature>
<dbReference type="InterPro" id="IPR033738">
    <property type="entry name" value="AsnB_N"/>
</dbReference>
<evidence type="ECO:0000256" key="9">
    <source>
        <dbReference type="PIRSR" id="PIRSR001589-2"/>
    </source>
</evidence>
<keyword evidence="4 9" id="KW-0547">Nucleotide-binding</keyword>
<evidence type="ECO:0000259" key="11">
    <source>
        <dbReference type="PROSITE" id="PS51278"/>
    </source>
</evidence>
<dbReference type="SUPFAM" id="SSF52402">
    <property type="entry name" value="Adenine nucleotide alpha hydrolases-like"/>
    <property type="match status" value="1"/>
</dbReference>
<gene>
    <name evidence="12" type="ORF">ACH3YB_35375</name>
    <name evidence="13" type="ORF">GUR47_25070</name>
</gene>
<evidence type="ECO:0000256" key="4">
    <source>
        <dbReference type="ARBA" id="ARBA00022741"/>
    </source>
</evidence>
<dbReference type="EC" id="6.3.5.4" evidence="3"/>
<dbReference type="InterPro" id="IPR006426">
    <property type="entry name" value="Asn_synth_AEB"/>
</dbReference>
<dbReference type="InterPro" id="IPR051786">
    <property type="entry name" value="ASN_synthetase/amidase"/>
</dbReference>
<reference evidence="13" key="1">
    <citation type="journal article" date="2020" name="Microorganisms">
        <title>Isolation, Genomic and Metabolomic Characterization of Streptomyces tendae VITAKN with Quorum Sensing Inhibitory Activity from Southern India.</title>
        <authorList>
            <person name="Ishaque N.M."/>
            <person name="Burgsdorf I."/>
            <person name="Limlingan Malit J.J."/>
            <person name="Saha S."/>
            <person name="Teta R."/>
            <person name="Ewe D."/>
            <person name="Kannabiran K."/>
            <person name="Hrouzek P."/>
            <person name="Steindler L."/>
            <person name="Costantino V."/>
            <person name="Saurav K."/>
        </authorList>
    </citation>
    <scope>NUCLEOTIDE SEQUENCE</scope>
    <source>
        <strain evidence="13">VITAKN</strain>
    </source>
</reference>
<dbReference type="InterPro" id="IPR029055">
    <property type="entry name" value="Ntn_hydrolases_N"/>
</dbReference>
<evidence type="ECO:0000256" key="10">
    <source>
        <dbReference type="PIRSR" id="PIRSR001589-3"/>
    </source>
</evidence>
<dbReference type="InterPro" id="IPR014729">
    <property type="entry name" value="Rossmann-like_a/b/a_fold"/>
</dbReference>
<reference evidence="12 14" key="2">
    <citation type="submission" date="2024-10" db="EMBL/GenBank/DDBJ databases">
        <authorList>
            <person name="Wannawong T."/>
            <person name="Kuncharoen N."/>
            <person name="Mhuantong W."/>
        </authorList>
    </citation>
    <scope>NUCLEOTIDE SEQUENCE [LARGE SCALE GENOMIC DNA]</scope>
    <source>
        <strain evidence="12 14">CALK1-4</strain>
    </source>
</reference>
<dbReference type="Gene3D" id="3.60.20.10">
    <property type="entry name" value="Glutamine Phosphoribosylpyrophosphate, subunit 1, domain 1"/>
    <property type="match status" value="1"/>
</dbReference>
<dbReference type="EMBL" id="JAAIFS010000005">
    <property type="protein sequence ID" value="NEV89902.1"/>
    <property type="molecule type" value="Genomic_DNA"/>
</dbReference>
<feature type="site" description="Important for beta-aspartyl-AMP intermediate formation" evidence="10">
    <location>
        <position position="361"/>
    </location>
</feature>
<evidence type="ECO:0000313" key="12">
    <source>
        <dbReference type="EMBL" id="MFI0576912.1"/>
    </source>
</evidence>
<dbReference type="CDD" id="cd00712">
    <property type="entry name" value="AsnB"/>
    <property type="match status" value="1"/>
</dbReference>
<dbReference type="InterPro" id="IPR001962">
    <property type="entry name" value="Asn_synthase"/>
</dbReference>
<keyword evidence="6" id="KW-0061">Asparagine biosynthesis</keyword>
<comment type="catalytic activity">
    <reaction evidence="8">
        <text>L-aspartate + L-glutamine + ATP + H2O = L-asparagine + L-glutamate + AMP + diphosphate + H(+)</text>
        <dbReference type="Rhea" id="RHEA:12228"/>
        <dbReference type="ChEBI" id="CHEBI:15377"/>
        <dbReference type="ChEBI" id="CHEBI:15378"/>
        <dbReference type="ChEBI" id="CHEBI:29985"/>
        <dbReference type="ChEBI" id="CHEBI:29991"/>
        <dbReference type="ChEBI" id="CHEBI:30616"/>
        <dbReference type="ChEBI" id="CHEBI:33019"/>
        <dbReference type="ChEBI" id="CHEBI:58048"/>
        <dbReference type="ChEBI" id="CHEBI:58359"/>
        <dbReference type="ChEBI" id="CHEBI:456215"/>
        <dbReference type="EC" id="6.3.5.4"/>
    </reaction>
</comment>
<dbReference type="Pfam" id="PF13537">
    <property type="entry name" value="GATase_7"/>
    <property type="match status" value="1"/>
</dbReference>
<feature type="domain" description="Glutamine amidotransferase type-2" evidence="11">
    <location>
        <begin position="1"/>
        <end position="212"/>
    </location>
</feature>
<dbReference type="PANTHER" id="PTHR43284:SF1">
    <property type="entry name" value="ASPARAGINE SYNTHETASE"/>
    <property type="match status" value="1"/>
</dbReference>
<dbReference type="GO" id="GO:0005829">
    <property type="term" value="C:cytosol"/>
    <property type="evidence" value="ECO:0007669"/>
    <property type="project" value="TreeGrafter"/>
</dbReference>
<dbReference type="RefSeq" id="WP_164459783.1">
    <property type="nucleotide sequence ID" value="NZ_JAAIFS010000005.1"/>
</dbReference>
<keyword evidence="5 9" id="KW-0067">ATP-binding</keyword>
<dbReference type="PIRSF" id="PIRSF001589">
    <property type="entry name" value="Asn_synthetase_glu-h"/>
    <property type="match status" value="1"/>
</dbReference>
<keyword evidence="6" id="KW-0028">Amino-acid biosynthesis</keyword>
<evidence type="ECO:0000256" key="1">
    <source>
        <dbReference type="ARBA" id="ARBA00005187"/>
    </source>
</evidence>
<evidence type="ECO:0000256" key="8">
    <source>
        <dbReference type="ARBA" id="ARBA00048741"/>
    </source>
</evidence>
<keyword evidence="14" id="KW-1185">Reference proteome</keyword>
<dbReference type="EMBL" id="JBIQWK010000015">
    <property type="protein sequence ID" value="MFI0576912.1"/>
    <property type="molecule type" value="Genomic_DNA"/>
</dbReference>
<protein>
    <recommendedName>
        <fullName evidence="3">asparagine synthase (glutamine-hydrolyzing)</fullName>
        <ecNumber evidence="3">6.3.5.4</ecNumber>
    </recommendedName>
</protein>
<dbReference type="GO" id="GO:0004066">
    <property type="term" value="F:asparagine synthase (glutamine-hydrolyzing) activity"/>
    <property type="evidence" value="ECO:0007669"/>
    <property type="project" value="UniProtKB-EC"/>
</dbReference>
<dbReference type="SUPFAM" id="SSF56235">
    <property type="entry name" value="N-terminal nucleophile aminohydrolases (Ntn hydrolases)"/>
    <property type="match status" value="1"/>
</dbReference>
<keyword evidence="7" id="KW-0315">Glutamine amidotransferase</keyword>
<sequence length="605" mass="64891">MSRIFASFAARATDSELAAASSRQAHGGRDGRGIAKGRGWALGCNRLASTDPETGRQPYRLPHLPGIVAVLDGEIYNHHSLRRRLRACGHRLVDRCDGTLLPALYAEYGTGFAQHLEGMFAIALIDLRAEPKLVLATDEQGMKTLYYHTSAEGKVHLSSELPGLLAFSQVPAQEREAGLDEYLTTGTCLGNQTILKGIRTLPPAALAVAGGGSGLRVWRRSSLARPAAVTPRESALQEEVGRLARTHVPVCSVLTNEPGSRLLTAVAARHQTEAEAAPLNSFHVSYGGRRSVAEQTAAGLVAQRGGALHHKVIISPAELPELLPRTIWHLGQPHADPAAITTYAAFRAVRQAGFTVALTAEGADPLFAATPTVPSQEDAARRDGGNWISPYVESLAAVPRPLRESLYTAEYQEYLRFLGATADRLAASLASDPADRSTAVTDFETGQLFPAHLRRLDHLSAAWAVQARLPFLQPAIAAAPRHGSADAPCRPATPYGAGRQLLPETLLRRPPAARTCPFEAMLAPGTPLMELAHDTLASGRLRGDGRLDPVAVKSLLADQFQEPSASRAKALWALLVYELWNQELHVLRPAQPRDDALLESALAAA</sequence>